<feature type="transmembrane region" description="Helical" evidence="1">
    <location>
        <begin position="72"/>
        <end position="100"/>
    </location>
</feature>
<gene>
    <name evidence="2" type="ORF">C5167_003607</name>
</gene>
<proteinExistence type="predicted"/>
<dbReference type="Pfam" id="PF03767">
    <property type="entry name" value="Acid_phosphat_B"/>
    <property type="match status" value="1"/>
</dbReference>
<dbReference type="PANTHER" id="PTHR31284">
    <property type="entry name" value="ACID PHOSPHATASE-LIKE PROTEIN"/>
    <property type="match status" value="1"/>
</dbReference>
<feature type="transmembrane region" description="Helical" evidence="1">
    <location>
        <begin position="35"/>
        <end position="60"/>
    </location>
</feature>
<name>A0A4Y7L4N5_PAPSO</name>
<keyword evidence="3" id="KW-1185">Reference proteome</keyword>
<evidence type="ECO:0008006" key="4">
    <source>
        <dbReference type="Google" id="ProtNLM"/>
    </source>
</evidence>
<keyword evidence="1" id="KW-0472">Membrane</keyword>
<evidence type="ECO:0000256" key="1">
    <source>
        <dbReference type="SAM" id="Phobius"/>
    </source>
</evidence>
<keyword evidence="1" id="KW-1133">Transmembrane helix</keyword>
<dbReference type="EMBL" id="CM010723">
    <property type="protein sequence ID" value="RZC79388.1"/>
    <property type="molecule type" value="Genomic_DNA"/>
</dbReference>
<dbReference type="InterPro" id="IPR023214">
    <property type="entry name" value="HAD_sf"/>
</dbReference>
<evidence type="ECO:0000313" key="2">
    <source>
        <dbReference type="EMBL" id="RZC79388.1"/>
    </source>
</evidence>
<dbReference type="AlphaFoldDB" id="A0A4Y7L4N5"/>
<organism evidence="2 3">
    <name type="scientific">Papaver somniferum</name>
    <name type="common">Opium poppy</name>
    <dbReference type="NCBI Taxonomy" id="3469"/>
    <lineage>
        <taxon>Eukaryota</taxon>
        <taxon>Viridiplantae</taxon>
        <taxon>Streptophyta</taxon>
        <taxon>Embryophyta</taxon>
        <taxon>Tracheophyta</taxon>
        <taxon>Spermatophyta</taxon>
        <taxon>Magnoliopsida</taxon>
        <taxon>Ranunculales</taxon>
        <taxon>Papaveraceae</taxon>
        <taxon>Papaveroideae</taxon>
        <taxon>Papaver</taxon>
    </lineage>
</organism>
<dbReference type="InterPro" id="IPR005519">
    <property type="entry name" value="Acid_phosphat_B-like"/>
</dbReference>
<evidence type="ECO:0000313" key="3">
    <source>
        <dbReference type="Proteomes" id="UP000316621"/>
    </source>
</evidence>
<dbReference type="Gramene" id="RZC79388">
    <property type="protein sequence ID" value="RZC79388"/>
    <property type="gene ID" value="C5167_003607"/>
</dbReference>
<accession>A0A4Y7L4N5</accession>
<dbReference type="Gene3D" id="3.40.50.1000">
    <property type="entry name" value="HAD superfamily/HAD-like"/>
    <property type="match status" value="1"/>
</dbReference>
<dbReference type="PANTHER" id="PTHR31284:SF22">
    <property type="entry name" value="ACID PHOSPHATASE"/>
    <property type="match status" value="1"/>
</dbReference>
<protein>
    <recommendedName>
        <fullName evidence="4">Acid phosphatase</fullName>
    </recommendedName>
</protein>
<dbReference type="OMA" id="IQMVLTY"/>
<reference evidence="2 3" key="1">
    <citation type="journal article" date="2018" name="Science">
        <title>The opium poppy genome and morphinan production.</title>
        <authorList>
            <person name="Guo L."/>
            <person name="Winzer T."/>
            <person name="Yang X."/>
            <person name="Li Y."/>
            <person name="Ning Z."/>
            <person name="He Z."/>
            <person name="Teodor R."/>
            <person name="Lu Y."/>
            <person name="Bowser T.A."/>
            <person name="Graham I.A."/>
            <person name="Ye K."/>
        </authorList>
    </citation>
    <scope>NUCLEOTIDE SEQUENCE [LARGE SCALE GENOMIC DNA]</scope>
    <source>
        <strain evidence="3">cv. HN1</strain>
        <tissue evidence="2">Leaves</tissue>
    </source>
</reference>
<dbReference type="STRING" id="3469.A0A4Y7L4N5"/>
<sequence>MSYRDSAYRSIGFPVIDSTERMIWVVLFTDNNEQAIWSIVLSSRVAPIWSICLFCLLIHVEFGSQYMMESGFYITSFAATIFIASAITLVVLFMTLLITLTVMLQSCQSQSGGVIEQQKPVTDTYAYCRLFSEHAELNGLRPIEFPKICHPYATQYITEGRYLGDLELTISMAKKYFISLVPKDNFDIVLIDLDDILQSNNPRNTSQLQLRPDLNDVVVRNRIEELDYSVKSILLEFHSKLRDSGWAVIYITRNPEKQRNATKENLLSAGYGGWTSLIMRTDEEMKLETWEYLARRRKELNNQGFRIRSVISSKMEALTGPCSGTRNFKLADPIYGLRVRPKSLEFGT</sequence>
<keyword evidence="1" id="KW-0812">Transmembrane</keyword>
<dbReference type="Proteomes" id="UP000316621">
    <property type="component" value="Chromosome 9"/>
</dbReference>